<dbReference type="InterPro" id="IPR017853">
    <property type="entry name" value="GH"/>
</dbReference>
<organism evidence="1">
    <name type="scientific">bioreactor metagenome</name>
    <dbReference type="NCBI Taxonomy" id="1076179"/>
    <lineage>
        <taxon>unclassified sequences</taxon>
        <taxon>metagenomes</taxon>
        <taxon>ecological metagenomes</taxon>
    </lineage>
</organism>
<dbReference type="InterPro" id="IPR001360">
    <property type="entry name" value="Glyco_hydro_1"/>
</dbReference>
<dbReference type="Gene3D" id="3.20.20.80">
    <property type="entry name" value="Glycosidases"/>
    <property type="match status" value="1"/>
</dbReference>
<dbReference type="EMBL" id="VSSQ01003462">
    <property type="protein sequence ID" value="MPM20808.1"/>
    <property type="molecule type" value="Genomic_DNA"/>
</dbReference>
<dbReference type="GO" id="GO:0008706">
    <property type="term" value="F:6-phospho-beta-glucosidase activity"/>
    <property type="evidence" value="ECO:0007669"/>
    <property type="project" value="UniProtKB-EC"/>
</dbReference>
<keyword evidence="1" id="KW-0326">Glycosidase</keyword>
<dbReference type="AlphaFoldDB" id="A0A644XYE2"/>
<evidence type="ECO:0000313" key="1">
    <source>
        <dbReference type="EMBL" id="MPM20808.1"/>
    </source>
</evidence>
<proteinExistence type="predicted"/>
<gene>
    <name evidence="1" type="primary">bglA_8</name>
    <name evidence="1" type="ORF">SDC9_67244</name>
</gene>
<protein>
    <submittedName>
        <fullName evidence="1">Aryl-phospho-beta-D-glucosidase BglA</fullName>
        <ecNumber evidence="1">3.2.1.86</ecNumber>
    </submittedName>
</protein>
<dbReference type="EC" id="3.2.1.86" evidence="1"/>
<name>A0A644XYE2_9ZZZZ</name>
<accession>A0A644XYE2</accession>
<dbReference type="SUPFAM" id="SSF51445">
    <property type="entry name" value="(Trans)glycosidases"/>
    <property type="match status" value="1"/>
</dbReference>
<comment type="caution">
    <text evidence="1">The sequence shown here is derived from an EMBL/GenBank/DDBJ whole genome shotgun (WGS) entry which is preliminary data.</text>
</comment>
<keyword evidence="1" id="KW-0378">Hydrolase</keyword>
<dbReference type="Pfam" id="PF00232">
    <property type="entry name" value="Glyco_hydro_1"/>
    <property type="match status" value="1"/>
</dbReference>
<reference evidence="1" key="1">
    <citation type="submission" date="2019-08" db="EMBL/GenBank/DDBJ databases">
        <authorList>
            <person name="Kucharzyk K."/>
            <person name="Murdoch R.W."/>
            <person name="Higgins S."/>
            <person name="Loffler F."/>
        </authorList>
    </citation>
    <scope>NUCLEOTIDE SEQUENCE</scope>
</reference>
<dbReference type="GO" id="GO:0005975">
    <property type="term" value="P:carbohydrate metabolic process"/>
    <property type="evidence" value="ECO:0007669"/>
    <property type="project" value="InterPro"/>
</dbReference>
<sequence>MDVIGYMPWSAIDLVGLSTGSIEKRYGFIYVDVDNYGNGTFKRYPKKSFYWYKNVIESNGESLA</sequence>